<feature type="region of interest" description="Disordered" evidence="1">
    <location>
        <begin position="125"/>
        <end position="224"/>
    </location>
</feature>
<keyword evidence="3" id="KW-1185">Reference proteome</keyword>
<feature type="compositionally biased region" description="Basic and acidic residues" evidence="1">
    <location>
        <begin position="170"/>
        <end position="179"/>
    </location>
</feature>
<gene>
    <name evidence="2" type="ORF">EV421DRAFT_1917343</name>
</gene>
<evidence type="ECO:0000313" key="3">
    <source>
        <dbReference type="Proteomes" id="UP001175226"/>
    </source>
</evidence>
<evidence type="ECO:0000313" key="2">
    <source>
        <dbReference type="EMBL" id="KAK0421504.1"/>
    </source>
</evidence>
<dbReference type="Proteomes" id="UP001175226">
    <property type="component" value="Unassembled WGS sequence"/>
</dbReference>
<protein>
    <submittedName>
        <fullName evidence="2">Uncharacterized protein</fullName>
    </submittedName>
</protein>
<reference evidence="2" key="1">
    <citation type="submission" date="2023-06" db="EMBL/GenBank/DDBJ databases">
        <authorList>
            <consortium name="Lawrence Berkeley National Laboratory"/>
            <person name="Ahrendt S."/>
            <person name="Sahu N."/>
            <person name="Indic B."/>
            <person name="Wong-Bajracharya J."/>
            <person name="Merenyi Z."/>
            <person name="Ke H.-M."/>
            <person name="Monk M."/>
            <person name="Kocsube S."/>
            <person name="Drula E."/>
            <person name="Lipzen A."/>
            <person name="Balint B."/>
            <person name="Henrissat B."/>
            <person name="Andreopoulos B."/>
            <person name="Martin F.M."/>
            <person name="Harder C.B."/>
            <person name="Rigling D."/>
            <person name="Ford K.L."/>
            <person name="Foster G.D."/>
            <person name="Pangilinan J."/>
            <person name="Papanicolaou A."/>
            <person name="Barry K."/>
            <person name="LaButti K."/>
            <person name="Viragh M."/>
            <person name="Koriabine M."/>
            <person name="Yan M."/>
            <person name="Riley R."/>
            <person name="Champramary S."/>
            <person name="Plett K.L."/>
            <person name="Tsai I.J."/>
            <person name="Slot J."/>
            <person name="Sipos G."/>
            <person name="Plett J."/>
            <person name="Nagy L.G."/>
            <person name="Grigoriev I.V."/>
        </authorList>
    </citation>
    <scope>NUCLEOTIDE SEQUENCE</scope>
    <source>
        <strain evidence="2">FPL87.14</strain>
    </source>
</reference>
<proteinExistence type="predicted"/>
<feature type="non-terminal residue" evidence="2">
    <location>
        <position position="1"/>
    </location>
</feature>
<feature type="compositionally biased region" description="Low complexity" evidence="1">
    <location>
        <begin position="132"/>
        <end position="142"/>
    </location>
</feature>
<evidence type="ECO:0000256" key="1">
    <source>
        <dbReference type="SAM" id="MobiDB-lite"/>
    </source>
</evidence>
<dbReference type="EMBL" id="JAUEPT010000600">
    <property type="protein sequence ID" value="KAK0421504.1"/>
    <property type="molecule type" value="Genomic_DNA"/>
</dbReference>
<dbReference type="AlphaFoldDB" id="A0AA39M5Q0"/>
<name>A0AA39M5Q0_9AGAR</name>
<comment type="caution">
    <text evidence="2">The sequence shown here is derived from an EMBL/GenBank/DDBJ whole genome shotgun (WGS) entry which is preliminary data.</text>
</comment>
<sequence length="381" mass="42829">MSSSIEYRCSVTPEPYEPTLMPPELTFKEYKVLVNEWASVEENYSVAIGAHEEWKVEKAKEACEEKLRTDQEAWKAKVDALREAAKKKKELEQVAEEKWLADEKELQCLAIKKKEEKKLRKEQKKAEKAAKAMESGKGAAEATLVHEERGTDADTEGEMSEGAKKKALKKLKEIHDGKQRATAPMGPKRKRAPKSTSVVEESDGESRPGPSKRVKTEVSGPVEGEEELIGNKRCMRCHQDLAHCFACPASEKSIRRRTLSALTVGSEEILELLEKLAHMVETLSNKVDILTGQVVSLGGCIDDLVDNFQSEEIDSPEELISDMEEWQASCMELKDLGSVNSEALWRVMGWWLDEDMAQLRAKGLVEPKKMNVDDPYKVANH</sequence>
<accession>A0AA39M5Q0</accession>
<organism evidence="2 3">
    <name type="scientific">Armillaria borealis</name>
    <dbReference type="NCBI Taxonomy" id="47425"/>
    <lineage>
        <taxon>Eukaryota</taxon>
        <taxon>Fungi</taxon>
        <taxon>Dikarya</taxon>
        <taxon>Basidiomycota</taxon>
        <taxon>Agaricomycotina</taxon>
        <taxon>Agaricomycetes</taxon>
        <taxon>Agaricomycetidae</taxon>
        <taxon>Agaricales</taxon>
        <taxon>Marasmiineae</taxon>
        <taxon>Physalacriaceae</taxon>
        <taxon>Armillaria</taxon>
    </lineage>
</organism>